<accession>A0ABZ2NMJ3</accession>
<keyword evidence="4" id="KW-1185">Reference proteome</keyword>
<sequence>MLIVIYTILLFIFLLLTVANSFFMPKLKDSEITHYPAVSILVPLRNEERNVPDLISMLKKLKYPNLCFLLLDDQSEDRTYELLNRHTGDDGRFKILSGRSLPKGWAGKVHACHTLSRHADTELILFLDADVRLAPMTIERAVHTLESAKVSLLTGFPKFPVQYLIEKWLVPMQHFLVYFHLPLLLANRTAFPAATAAHGAFMLFKRTDYEKIGGHESIKDSIVDDVHLTRKMKENRKRVLLANVTDMVTCYMYSSSREAWEGFKKNIFPGFGRSLPITISLCLFYALFYVFPLFLLVYGVAQLIILQSFLIFWYLPYILIVLQKMFIDWRSNQKLSLAFSMPLSAAAFISLMVVSMYTSIRKKGYEWKGRSYS</sequence>
<protein>
    <submittedName>
        <fullName evidence="3">Glycosyltransferase family 2 protein</fullName>
    </submittedName>
</protein>
<organism evidence="3 4">
    <name type="scientific">Metabacillus sediminis</name>
    <dbReference type="NCBI Taxonomy" id="3117746"/>
    <lineage>
        <taxon>Bacteria</taxon>
        <taxon>Bacillati</taxon>
        <taxon>Bacillota</taxon>
        <taxon>Bacilli</taxon>
        <taxon>Bacillales</taxon>
        <taxon>Bacillaceae</taxon>
        <taxon>Metabacillus</taxon>
    </lineage>
</organism>
<evidence type="ECO:0000313" key="3">
    <source>
        <dbReference type="EMBL" id="WXB98386.1"/>
    </source>
</evidence>
<evidence type="ECO:0000259" key="2">
    <source>
        <dbReference type="Pfam" id="PF00535"/>
    </source>
</evidence>
<feature type="transmembrane region" description="Helical" evidence="1">
    <location>
        <begin position="339"/>
        <end position="360"/>
    </location>
</feature>
<dbReference type="RefSeq" id="WP_338781403.1">
    <property type="nucleotide sequence ID" value="NZ_CP147407.1"/>
</dbReference>
<evidence type="ECO:0000256" key="1">
    <source>
        <dbReference type="SAM" id="Phobius"/>
    </source>
</evidence>
<feature type="transmembrane region" description="Helical" evidence="1">
    <location>
        <begin position="275"/>
        <end position="297"/>
    </location>
</feature>
<evidence type="ECO:0000313" key="4">
    <source>
        <dbReference type="Proteomes" id="UP001377337"/>
    </source>
</evidence>
<keyword evidence="1" id="KW-0472">Membrane</keyword>
<dbReference type="PANTHER" id="PTHR43646">
    <property type="entry name" value="GLYCOSYLTRANSFERASE"/>
    <property type="match status" value="1"/>
</dbReference>
<proteinExistence type="predicted"/>
<dbReference type="PANTHER" id="PTHR43646:SF3">
    <property type="entry name" value="SLR1566 PROTEIN"/>
    <property type="match status" value="1"/>
</dbReference>
<dbReference type="Pfam" id="PF00535">
    <property type="entry name" value="Glycos_transf_2"/>
    <property type="match status" value="1"/>
</dbReference>
<feature type="transmembrane region" description="Helical" evidence="1">
    <location>
        <begin position="6"/>
        <end position="23"/>
    </location>
</feature>
<feature type="domain" description="Glycosyltransferase 2-like" evidence="2">
    <location>
        <begin position="39"/>
        <end position="212"/>
    </location>
</feature>
<dbReference type="Proteomes" id="UP001377337">
    <property type="component" value="Chromosome"/>
</dbReference>
<name>A0ABZ2NMJ3_9BACI</name>
<dbReference type="SUPFAM" id="SSF53448">
    <property type="entry name" value="Nucleotide-diphospho-sugar transferases"/>
    <property type="match status" value="1"/>
</dbReference>
<dbReference type="InterPro" id="IPR029044">
    <property type="entry name" value="Nucleotide-diphossugar_trans"/>
</dbReference>
<reference evidence="3 4" key="1">
    <citation type="submission" date="2024-02" db="EMBL/GenBank/DDBJ databases">
        <title>Seven novel Bacillus-like species.</title>
        <authorList>
            <person name="Liu G."/>
        </authorList>
    </citation>
    <scope>NUCLEOTIDE SEQUENCE [LARGE SCALE GENOMIC DNA]</scope>
    <source>
        <strain evidence="3 4">FJAT-52054</strain>
    </source>
</reference>
<keyword evidence="1" id="KW-1133">Transmembrane helix</keyword>
<feature type="transmembrane region" description="Helical" evidence="1">
    <location>
        <begin position="309"/>
        <end position="327"/>
    </location>
</feature>
<dbReference type="EMBL" id="CP147407">
    <property type="protein sequence ID" value="WXB98386.1"/>
    <property type="molecule type" value="Genomic_DNA"/>
</dbReference>
<dbReference type="InterPro" id="IPR001173">
    <property type="entry name" value="Glyco_trans_2-like"/>
</dbReference>
<dbReference type="Gene3D" id="3.90.550.10">
    <property type="entry name" value="Spore Coat Polysaccharide Biosynthesis Protein SpsA, Chain A"/>
    <property type="match status" value="1"/>
</dbReference>
<keyword evidence="1" id="KW-0812">Transmembrane</keyword>
<gene>
    <name evidence="3" type="ORF">WCV65_07920</name>
</gene>